<dbReference type="OrthoDB" id="1924246at2"/>
<keyword evidence="1" id="KW-0472">Membrane</keyword>
<dbReference type="AlphaFoldDB" id="G0V3V2"/>
<dbReference type="STRING" id="857293.CAAU_0143"/>
<dbReference type="PANTHER" id="PTHR40056:SF1">
    <property type="entry name" value="DUF1836 DOMAIN-CONTAINING PROTEIN"/>
    <property type="match status" value="1"/>
</dbReference>
<reference evidence="1 2" key="1">
    <citation type="journal article" date="2011" name="J. Bacteriol.">
        <title>Draft genome sequence of Caloramator australicus strain RC3T, a thermoanaerobe from the Great Artesian Basin of Australia.</title>
        <authorList>
            <person name="Ogg C.D."/>
            <person name="Patel B.K.C."/>
        </authorList>
    </citation>
    <scope>NUCLEOTIDE SEQUENCE [LARGE SCALE GENOMIC DNA]</scope>
    <source>
        <strain evidence="1 2">RC3</strain>
    </source>
</reference>
<accession>G0V3V2</accession>
<dbReference type="PANTHER" id="PTHR40056">
    <property type="entry name" value="HYPOTHETICAL CYTOSOLIC PROTEIN"/>
    <property type="match status" value="1"/>
</dbReference>
<dbReference type="eggNOG" id="COG0789">
    <property type="taxonomic scope" value="Bacteria"/>
</dbReference>
<proteinExistence type="predicted"/>
<evidence type="ECO:0000313" key="2">
    <source>
        <dbReference type="Proteomes" id="UP000007652"/>
    </source>
</evidence>
<dbReference type="RefSeq" id="WP_008907515.1">
    <property type="nucleotide sequence ID" value="NZ_CAKP01000004.1"/>
</dbReference>
<organism evidence="1 2">
    <name type="scientific">Caloramator australicus RC3</name>
    <dbReference type="NCBI Taxonomy" id="857293"/>
    <lineage>
        <taxon>Bacteria</taxon>
        <taxon>Bacillati</taxon>
        <taxon>Bacillota</taxon>
        <taxon>Clostridia</taxon>
        <taxon>Eubacteriales</taxon>
        <taxon>Clostridiaceae</taxon>
        <taxon>Caloramator</taxon>
    </lineage>
</organism>
<comment type="caution">
    <text evidence="1">The sequence shown here is derived from an EMBL/GenBank/DDBJ whole genome shotgun (WGS) entry which is preliminary data.</text>
</comment>
<dbReference type="Pfam" id="PF08876">
    <property type="entry name" value="DUF1836"/>
    <property type="match status" value="1"/>
</dbReference>
<keyword evidence="2" id="KW-1185">Reference proteome</keyword>
<name>G0V3V2_9CLOT</name>
<evidence type="ECO:0000313" key="1">
    <source>
        <dbReference type="EMBL" id="CCC57792.1"/>
    </source>
</evidence>
<keyword evidence="1" id="KW-0812">Transmembrane</keyword>
<dbReference type="InterPro" id="IPR014975">
    <property type="entry name" value="DUF1836"/>
</dbReference>
<gene>
    <name evidence="1" type="ORF">CAAU_0143</name>
</gene>
<dbReference type="EMBL" id="CAKP01000004">
    <property type="protein sequence ID" value="CCC57792.1"/>
    <property type="molecule type" value="Genomic_DNA"/>
</dbReference>
<dbReference type="Proteomes" id="UP000007652">
    <property type="component" value="Unassembled WGS sequence"/>
</dbReference>
<sequence length="195" mass="22681">MNNINLSDKLVKLAEDISKKSIIALDDLPPYDLFLSQVTDFLNNKLNEEYTSNIIQNYIKAEVISKPEDGKKRGYTKDHLIQLILLNYMRPILTTEEIKEVFNLAFNKINEKTDDLITWEFAYEIFVDLQKETLKNFISTSQETEKKLKKIIDSKNLNDNDSKKLLIFLTVISLIAQATAYKKLAHSLLEEFEEK</sequence>
<protein>
    <submittedName>
        <fullName evidence="1">No significant homology. 1 putative transmembrane region was found by PSORT</fullName>
    </submittedName>
</protein>